<sequence length="204" mass="24383">MKRNRLLLILLFFIVGIVAVAAAYQKLYKITPEEILDEIKDVKAYTTEVTYVIKNARGEIKEQSIQFYDRTIGTRVEFGQDRILIYKDNKIFIKDLKSNNTYEVDNNFDQFYKLAFLNEIGRYIIHDEEFKYHYSNIEGKRFLVLEFSTLSSNENLYKEVFIIDIEKKSPKEMIIYDKRGNERGRIIYSNYKKADKLDKKLFEM</sequence>
<dbReference type="NCBIfam" id="NF041287">
    <property type="entry name" value="lipo_GerS_rel"/>
    <property type="match status" value="1"/>
</dbReference>
<name>A0A919VL59_9CLOT</name>
<gene>
    <name evidence="1" type="ORF">CPJCM30710_09440</name>
</gene>
<dbReference type="AlphaFoldDB" id="A0A919VL59"/>
<evidence type="ECO:0000313" key="1">
    <source>
        <dbReference type="EMBL" id="GIM28278.1"/>
    </source>
</evidence>
<dbReference type="Proteomes" id="UP000679179">
    <property type="component" value="Unassembled WGS sequence"/>
</dbReference>
<dbReference type="PIRSF" id="PIRSF033729">
    <property type="entry name" value="UCP033729"/>
    <property type="match status" value="1"/>
</dbReference>
<evidence type="ECO:0000313" key="2">
    <source>
        <dbReference type="Proteomes" id="UP000679179"/>
    </source>
</evidence>
<accession>A0A919VL59</accession>
<protein>
    <submittedName>
        <fullName evidence="1">Membrane protein</fullName>
    </submittedName>
</protein>
<dbReference type="Gene3D" id="2.50.20.10">
    <property type="entry name" value="Lipoprotein localisation LolA/LolB/LppX"/>
    <property type="match status" value="1"/>
</dbReference>
<dbReference type="RefSeq" id="WP_212903016.1">
    <property type="nucleotide sequence ID" value="NZ_BOPZ01000005.1"/>
</dbReference>
<dbReference type="InterPro" id="IPR014584">
    <property type="entry name" value="UCP033729"/>
</dbReference>
<reference evidence="1" key="1">
    <citation type="submission" date="2021-03" db="EMBL/GenBank/DDBJ databases">
        <title>Taxonomic study of Clostridium polyendosporum from meadow-gley soil under rice.</title>
        <authorList>
            <person name="Kobayashi H."/>
            <person name="Tanizawa Y."/>
            <person name="Yagura M."/>
        </authorList>
    </citation>
    <scope>NUCLEOTIDE SEQUENCE</scope>
    <source>
        <strain evidence="1">JCM 30710</strain>
    </source>
</reference>
<organism evidence="1 2">
    <name type="scientific">Clostridium polyendosporum</name>
    <dbReference type="NCBI Taxonomy" id="69208"/>
    <lineage>
        <taxon>Bacteria</taxon>
        <taxon>Bacillati</taxon>
        <taxon>Bacillota</taxon>
        <taxon>Clostridia</taxon>
        <taxon>Eubacteriales</taxon>
        <taxon>Clostridiaceae</taxon>
        <taxon>Clostridium</taxon>
    </lineage>
</organism>
<proteinExistence type="predicted"/>
<dbReference type="EMBL" id="BOPZ01000005">
    <property type="protein sequence ID" value="GIM28278.1"/>
    <property type="molecule type" value="Genomic_DNA"/>
</dbReference>
<keyword evidence="2" id="KW-1185">Reference proteome</keyword>
<comment type="caution">
    <text evidence="1">The sequence shown here is derived from an EMBL/GenBank/DDBJ whole genome shotgun (WGS) entry which is preliminary data.</text>
</comment>